<dbReference type="InterPro" id="IPR044068">
    <property type="entry name" value="CB"/>
</dbReference>
<organism evidence="7 8">
    <name type="scientific">Tritonibacter mobilis F1926</name>
    <dbReference type="NCBI Taxonomy" id="1265309"/>
    <lineage>
        <taxon>Bacteria</taxon>
        <taxon>Pseudomonadati</taxon>
        <taxon>Pseudomonadota</taxon>
        <taxon>Alphaproteobacteria</taxon>
        <taxon>Rhodobacterales</taxon>
        <taxon>Paracoccaceae</taxon>
        <taxon>Tritonibacter</taxon>
    </lineage>
</organism>
<dbReference type="Gene3D" id="1.10.443.10">
    <property type="entry name" value="Intergrase catalytic core"/>
    <property type="match status" value="1"/>
</dbReference>
<dbReference type="InterPro" id="IPR010998">
    <property type="entry name" value="Integrase_recombinase_N"/>
</dbReference>
<dbReference type="InterPro" id="IPR002104">
    <property type="entry name" value="Integrase_catalytic"/>
</dbReference>
<dbReference type="GO" id="GO:0015074">
    <property type="term" value="P:DNA integration"/>
    <property type="evidence" value="ECO:0007669"/>
    <property type="project" value="UniProtKB-KW"/>
</dbReference>
<evidence type="ECO:0000256" key="1">
    <source>
        <dbReference type="ARBA" id="ARBA00022908"/>
    </source>
</evidence>
<dbReference type="GeneID" id="28250989"/>
<dbReference type="EMBL" id="CP015230">
    <property type="protein sequence ID" value="ANP41905.1"/>
    <property type="molecule type" value="Genomic_DNA"/>
</dbReference>
<evidence type="ECO:0000256" key="4">
    <source>
        <dbReference type="PROSITE-ProRule" id="PRU01248"/>
    </source>
</evidence>
<dbReference type="Pfam" id="PF00589">
    <property type="entry name" value="Phage_integrase"/>
    <property type="match status" value="1"/>
</dbReference>
<dbReference type="InterPro" id="IPR013762">
    <property type="entry name" value="Integrase-like_cat_sf"/>
</dbReference>
<dbReference type="InterPro" id="IPR057084">
    <property type="entry name" value="Int_N"/>
</dbReference>
<evidence type="ECO:0000259" key="5">
    <source>
        <dbReference type="PROSITE" id="PS51898"/>
    </source>
</evidence>
<dbReference type="GO" id="GO:0003677">
    <property type="term" value="F:DNA binding"/>
    <property type="evidence" value="ECO:0007669"/>
    <property type="project" value="UniProtKB-UniRule"/>
</dbReference>
<evidence type="ECO:0000256" key="3">
    <source>
        <dbReference type="ARBA" id="ARBA00023172"/>
    </source>
</evidence>
<dbReference type="InterPro" id="IPR050090">
    <property type="entry name" value="Tyrosine_recombinase_XerCD"/>
</dbReference>
<proteinExistence type="predicted"/>
<protein>
    <submittedName>
        <fullName evidence="7">Integrase</fullName>
    </submittedName>
</protein>
<sequence>MATFRKTKTGWRAEVARAGVRASKVFPSKREAQDWASRKEYEILNGSKISAKMKLRDLFERYAREVSSKKRGYKWEALRLNRWGQSDLGDKILSELSPADFAAWRDARLQKVAPSTVRREMTLMGSVFSVARREWGLMGDSPLTDVRKPQESAARDRLPTNAELERLELSAGNDLNNATARAFHAFLFAGETAMRAGEIVDMSWEHIDLERRVVDLPMTKNGTSRQVPLSRRAVELLERLPESDPVFALDSRQLDVLWRKVRDRAAVEGLTFHDSRHWAITMLAKKLDVMDLARMVGHRNVNQLLTYYNESAEDLAKRLDH</sequence>
<keyword evidence="3" id="KW-0233">DNA recombination</keyword>
<keyword evidence="1" id="KW-0229">DNA integration</keyword>
<dbReference type="PANTHER" id="PTHR30349:SF94">
    <property type="entry name" value="INTEGRASE_RECOMBINASE HI_1414-RELATED"/>
    <property type="match status" value="1"/>
</dbReference>
<dbReference type="PANTHER" id="PTHR30349">
    <property type="entry name" value="PHAGE INTEGRASE-RELATED"/>
    <property type="match status" value="1"/>
</dbReference>
<name>A0A1B1A5P7_9RHOB</name>
<dbReference type="Proteomes" id="UP000013243">
    <property type="component" value="Chromosome"/>
</dbReference>
<evidence type="ECO:0000259" key="6">
    <source>
        <dbReference type="PROSITE" id="PS51900"/>
    </source>
</evidence>
<evidence type="ECO:0000313" key="7">
    <source>
        <dbReference type="EMBL" id="ANP41905.1"/>
    </source>
</evidence>
<feature type="domain" description="Tyr recombinase" evidence="5">
    <location>
        <begin position="157"/>
        <end position="320"/>
    </location>
</feature>
<accession>A0A1B1A5P7</accession>
<gene>
    <name evidence="7" type="ORF">K529_014105</name>
</gene>
<dbReference type="KEGG" id="rmb:K529_014105"/>
<keyword evidence="2 4" id="KW-0238">DNA-binding</keyword>
<dbReference type="PROSITE" id="PS51900">
    <property type="entry name" value="CB"/>
    <property type="match status" value="1"/>
</dbReference>
<dbReference type="STRING" id="1265309.K529_014105"/>
<dbReference type="InterPro" id="IPR011010">
    <property type="entry name" value="DNA_brk_join_enz"/>
</dbReference>
<dbReference type="OrthoDB" id="6388170at2"/>
<dbReference type="Gene3D" id="1.10.150.130">
    <property type="match status" value="1"/>
</dbReference>
<dbReference type="RefSeq" id="WP_005628341.1">
    <property type="nucleotide sequence ID" value="NZ_CP015230.1"/>
</dbReference>
<dbReference type="PROSITE" id="PS51898">
    <property type="entry name" value="TYR_RECOMBINASE"/>
    <property type="match status" value="1"/>
</dbReference>
<dbReference type="GO" id="GO:0006310">
    <property type="term" value="P:DNA recombination"/>
    <property type="evidence" value="ECO:0007669"/>
    <property type="project" value="UniProtKB-KW"/>
</dbReference>
<reference evidence="7 8" key="1">
    <citation type="journal article" date="2016" name="ISME J.">
        <title>Global occurrence and heterogeneity of the Roseobacter-clade species Ruegeria mobilis.</title>
        <authorList>
            <person name="Sonnenschein E."/>
            <person name="Gram L."/>
        </authorList>
    </citation>
    <scope>NUCLEOTIDE SEQUENCE [LARGE SCALE GENOMIC DNA]</scope>
    <source>
        <strain evidence="7 8">F1926</strain>
    </source>
</reference>
<dbReference type="AlphaFoldDB" id="A0A1B1A5P7"/>
<evidence type="ECO:0000313" key="8">
    <source>
        <dbReference type="Proteomes" id="UP000013243"/>
    </source>
</evidence>
<feature type="domain" description="Core-binding (CB)" evidence="6">
    <location>
        <begin position="53"/>
        <end position="132"/>
    </location>
</feature>
<dbReference type="SUPFAM" id="SSF56349">
    <property type="entry name" value="DNA breaking-rejoining enzymes"/>
    <property type="match status" value="1"/>
</dbReference>
<dbReference type="CDD" id="cd00796">
    <property type="entry name" value="INT_Rci_Hp1_C"/>
    <property type="match status" value="1"/>
</dbReference>
<dbReference type="Pfam" id="PF24624">
    <property type="entry name" value="Int_N"/>
    <property type="match status" value="1"/>
</dbReference>
<evidence type="ECO:0000256" key="2">
    <source>
        <dbReference type="ARBA" id="ARBA00023125"/>
    </source>
</evidence>